<dbReference type="eggNOG" id="COG1516">
    <property type="taxonomic scope" value="Bacteria"/>
</dbReference>
<dbReference type="GO" id="GO:0005829">
    <property type="term" value="C:cytosol"/>
    <property type="evidence" value="ECO:0007669"/>
    <property type="project" value="UniProtKB-SubCell"/>
</dbReference>
<protein>
    <recommendedName>
        <fullName evidence="6">Flagellar secretion chaperone FliS</fullName>
    </recommendedName>
</protein>
<organism evidence="7 8">
    <name type="scientific">Endozoicomonas montiporae</name>
    <dbReference type="NCBI Taxonomy" id="1027273"/>
    <lineage>
        <taxon>Bacteria</taxon>
        <taxon>Pseudomonadati</taxon>
        <taxon>Pseudomonadota</taxon>
        <taxon>Gammaproteobacteria</taxon>
        <taxon>Oceanospirillales</taxon>
        <taxon>Endozoicomonadaceae</taxon>
        <taxon>Endozoicomonas</taxon>
    </lineage>
</organism>
<evidence type="ECO:0000256" key="1">
    <source>
        <dbReference type="ARBA" id="ARBA00004514"/>
    </source>
</evidence>
<sequence>MNAKRGLNAYQSNQTRTRAEVASPYRLVAIMYENLIDNLSKAAGAIERKDMALRGESVGKCMDILGALTGALDHEIGGEMSQNLAQIYQYCNTRLLEATRTNSAEPIDEVMDLMTKIKGSWDQIGGKLNGSE</sequence>
<dbReference type="PANTHER" id="PTHR34773:SF1">
    <property type="entry name" value="FLAGELLAR SECRETION CHAPERONE FLIS"/>
    <property type="match status" value="1"/>
</dbReference>
<keyword evidence="5" id="KW-0143">Chaperone</keyword>
<evidence type="ECO:0000313" key="7">
    <source>
        <dbReference type="EMBL" id="KEQ16068.1"/>
    </source>
</evidence>
<dbReference type="PIRSF" id="PIRSF039090">
    <property type="entry name" value="Flis"/>
    <property type="match status" value="1"/>
</dbReference>
<reference evidence="7 8" key="1">
    <citation type="submission" date="2014-06" db="EMBL/GenBank/DDBJ databases">
        <title>Whole Genome Sequences of Three Symbiotic Endozoicomonas Bacteria.</title>
        <authorList>
            <person name="Neave M.J."/>
            <person name="Apprill A."/>
            <person name="Voolstra C.R."/>
        </authorList>
    </citation>
    <scope>NUCLEOTIDE SEQUENCE [LARGE SCALE GENOMIC DNA]</scope>
    <source>
        <strain evidence="7 8">LMG 24815</strain>
    </source>
</reference>
<accession>A0A081NC95</accession>
<dbReference type="CDD" id="cd16098">
    <property type="entry name" value="FliS"/>
    <property type="match status" value="1"/>
</dbReference>
<keyword evidence="4 6" id="KW-1005">Bacterial flagellum biogenesis</keyword>
<evidence type="ECO:0000256" key="4">
    <source>
        <dbReference type="ARBA" id="ARBA00022795"/>
    </source>
</evidence>
<comment type="similarity">
    <text evidence="2 6">Belongs to the FliS family.</text>
</comment>
<evidence type="ECO:0000256" key="2">
    <source>
        <dbReference type="ARBA" id="ARBA00008787"/>
    </source>
</evidence>
<evidence type="ECO:0000313" key="8">
    <source>
        <dbReference type="Proteomes" id="UP000028006"/>
    </source>
</evidence>
<dbReference type="EMBL" id="JOKG01000001">
    <property type="protein sequence ID" value="KEQ16068.1"/>
    <property type="molecule type" value="Genomic_DNA"/>
</dbReference>
<name>A0A081NC95_9GAMM</name>
<dbReference type="GO" id="GO:0071973">
    <property type="term" value="P:bacterial-type flagellum-dependent cell motility"/>
    <property type="evidence" value="ECO:0007669"/>
    <property type="project" value="TreeGrafter"/>
</dbReference>
<evidence type="ECO:0000256" key="6">
    <source>
        <dbReference type="PIRNR" id="PIRNR039090"/>
    </source>
</evidence>
<gene>
    <name evidence="7" type="ORF">GZ77_06285</name>
</gene>
<keyword evidence="3 6" id="KW-0963">Cytoplasm</keyword>
<keyword evidence="8" id="KW-1185">Reference proteome</keyword>
<dbReference type="AlphaFoldDB" id="A0A081NC95"/>
<dbReference type="Proteomes" id="UP000028006">
    <property type="component" value="Unassembled WGS sequence"/>
</dbReference>
<comment type="caution">
    <text evidence="7">The sequence shown here is derived from an EMBL/GenBank/DDBJ whole genome shotgun (WGS) entry which is preliminary data.</text>
</comment>
<dbReference type="NCBIfam" id="TIGR00208">
    <property type="entry name" value="fliS"/>
    <property type="match status" value="1"/>
</dbReference>
<evidence type="ECO:0000256" key="5">
    <source>
        <dbReference type="ARBA" id="ARBA00023186"/>
    </source>
</evidence>
<dbReference type="PANTHER" id="PTHR34773">
    <property type="entry name" value="FLAGELLAR SECRETION CHAPERONE FLIS"/>
    <property type="match status" value="1"/>
</dbReference>
<dbReference type="SUPFAM" id="SSF101116">
    <property type="entry name" value="Flagellar export chaperone FliS"/>
    <property type="match status" value="1"/>
</dbReference>
<dbReference type="InterPro" id="IPR003713">
    <property type="entry name" value="FliS"/>
</dbReference>
<dbReference type="Gene3D" id="1.20.120.340">
    <property type="entry name" value="Flagellar protein FliS"/>
    <property type="match status" value="1"/>
</dbReference>
<dbReference type="Pfam" id="PF02561">
    <property type="entry name" value="FliS"/>
    <property type="match status" value="1"/>
</dbReference>
<comment type="subcellular location">
    <subcellularLocation>
        <location evidence="1 6">Cytoplasm</location>
        <location evidence="1 6">Cytosol</location>
    </subcellularLocation>
</comment>
<dbReference type="GO" id="GO:0044780">
    <property type="term" value="P:bacterial-type flagellum assembly"/>
    <property type="evidence" value="ECO:0007669"/>
    <property type="project" value="InterPro"/>
</dbReference>
<dbReference type="InterPro" id="IPR036584">
    <property type="entry name" value="FliS_sf"/>
</dbReference>
<evidence type="ECO:0000256" key="3">
    <source>
        <dbReference type="ARBA" id="ARBA00022490"/>
    </source>
</evidence>
<dbReference type="RefSeq" id="WP_034873319.1">
    <property type="nucleotide sequence ID" value="NZ_JOKG01000001.1"/>
</dbReference>
<proteinExistence type="inferred from homology"/>